<dbReference type="RefSeq" id="WP_083318605.1">
    <property type="nucleotide sequence ID" value="NZ_JAAEBW010000029.1"/>
</dbReference>
<dbReference type="EMBL" id="JAAEBW010000029">
    <property type="protein sequence ID" value="MBM1198109.1"/>
    <property type="molecule type" value="Genomic_DNA"/>
</dbReference>
<protein>
    <recommendedName>
        <fullName evidence="3">Transposase</fullName>
    </recommendedName>
</protein>
<proteinExistence type="predicted"/>
<dbReference type="Proteomes" id="UP000809529">
    <property type="component" value="Unassembled WGS sequence"/>
</dbReference>
<comment type="caution">
    <text evidence="1">The sequence shown here is derived from an EMBL/GenBank/DDBJ whole genome shotgun (WGS) entry which is preliminary data.</text>
</comment>
<accession>A0ABS1ZNP3</accession>
<gene>
    <name evidence="1" type="ORF">GYN02_23390</name>
</gene>
<reference evidence="1 2" key="1">
    <citation type="submission" date="2020-01" db="EMBL/GenBank/DDBJ databases">
        <title>Comparative genomics of meat spoilage bacteria.</title>
        <authorList>
            <person name="Hilgarth M."/>
            <person name="Vogel R.F."/>
        </authorList>
    </citation>
    <scope>NUCLEOTIDE SEQUENCE [LARGE SCALE GENOMIC DNA]</scope>
    <source>
        <strain evidence="1 2">TMW2.2077</strain>
    </source>
</reference>
<dbReference type="NCBIfam" id="NF047593">
    <property type="entry name" value="IS66_ISAeme5_TnpA"/>
    <property type="match status" value="1"/>
</dbReference>
<evidence type="ECO:0008006" key="3">
    <source>
        <dbReference type="Google" id="ProtNLM"/>
    </source>
</evidence>
<sequence>METMHARRQAWAQHVQAWRDSGLTQVAYCQQHELKPKALAYWIRRSKQTATPLTLVPLALQGPSAGGELLLQHASGWRLALPAGIDATWLAGLLRGIA</sequence>
<name>A0ABS1ZNP3_9PSED</name>
<organism evidence="1 2">
    <name type="scientific">Pseudomonas weihenstephanensis</name>
    <dbReference type="NCBI Taxonomy" id="1608994"/>
    <lineage>
        <taxon>Bacteria</taxon>
        <taxon>Pseudomonadati</taxon>
        <taxon>Pseudomonadota</taxon>
        <taxon>Gammaproteobacteria</taxon>
        <taxon>Pseudomonadales</taxon>
        <taxon>Pseudomonadaceae</taxon>
        <taxon>Pseudomonas</taxon>
    </lineage>
</organism>
<evidence type="ECO:0000313" key="1">
    <source>
        <dbReference type="EMBL" id="MBM1198109.1"/>
    </source>
</evidence>
<evidence type="ECO:0000313" key="2">
    <source>
        <dbReference type="Proteomes" id="UP000809529"/>
    </source>
</evidence>
<keyword evidence="2" id="KW-1185">Reference proteome</keyword>